<keyword evidence="2" id="KW-0053">Apoptosis</keyword>
<dbReference type="SUPFAM" id="SSF48371">
    <property type="entry name" value="ARM repeat"/>
    <property type="match status" value="1"/>
</dbReference>
<dbReference type="EMBL" id="JAPMOS010000018">
    <property type="protein sequence ID" value="KAJ4459652.1"/>
    <property type="molecule type" value="Genomic_DNA"/>
</dbReference>
<dbReference type="Proteomes" id="UP001141327">
    <property type="component" value="Unassembled WGS sequence"/>
</dbReference>
<proteinExistence type="inferred from homology"/>
<dbReference type="PANTHER" id="PTHR12758">
    <property type="entry name" value="APOPTOSIS INHIBITOR 5-RELATED"/>
    <property type="match status" value="1"/>
</dbReference>
<evidence type="ECO:0000313" key="4">
    <source>
        <dbReference type="EMBL" id="KAJ4459652.1"/>
    </source>
</evidence>
<evidence type="ECO:0000256" key="1">
    <source>
        <dbReference type="ARBA" id="ARBA00009515"/>
    </source>
</evidence>
<dbReference type="PANTHER" id="PTHR12758:SF19">
    <property type="entry name" value="APOPTOSIS INHIBITOR 5"/>
    <property type="match status" value="1"/>
</dbReference>
<dbReference type="InterPro" id="IPR008383">
    <property type="entry name" value="API5"/>
</dbReference>
<feature type="region of interest" description="Disordered" evidence="3">
    <location>
        <begin position="578"/>
        <end position="668"/>
    </location>
</feature>
<evidence type="ECO:0000256" key="3">
    <source>
        <dbReference type="SAM" id="MobiDB-lite"/>
    </source>
</evidence>
<dbReference type="Pfam" id="PF05918">
    <property type="entry name" value="API5"/>
    <property type="match status" value="2"/>
</dbReference>
<feature type="compositionally biased region" description="Low complexity" evidence="3">
    <location>
        <begin position="581"/>
        <end position="597"/>
    </location>
</feature>
<accession>A0ABQ8UMG6</accession>
<feature type="region of interest" description="Disordered" evidence="3">
    <location>
        <begin position="466"/>
        <end position="512"/>
    </location>
</feature>
<evidence type="ECO:0000256" key="2">
    <source>
        <dbReference type="ARBA" id="ARBA00022703"/>
    </source>
</evidence>
<feature type="region of interest" description="Disordered" evidence="3">
    <location>
        <begin position="681"/>
        <end position="711"/>
    </location>
</feature>
<evidence type="ECO:0000313" key="5">
    <source>
        <dbReference type="Proteomes" id="UP001141327"/>
    </source>
</evidence>
<gene>
    <name evidence="4" type="ORF">PAPYR_4400</name>
</gene>
<comment type="similarity">
    <text evidence="1">Belongs to the API5 family.</text>
</comment>
<sequence length="711" mass="76263">MNKEEIENKACSESLAVSTPDPDLDTLYRHYEALVASAKPAEVEANFVAMIDGANKTMKTKQFTAQYLPLFIKNYPQHAQNAIAALITQCESDDVMTRVHAIKGLAQICVELPENASKIAYLIGQMLNTDSALEANHVHLSLTRLLQLDPKAILSTLFTLMFPQTKEGEEPLMDADNLRAKICEFLHQTLPKLAPGLLHPKPDLEEFLVGQIRAAMPNLDEAEFKMMWTILLALKRYQNGERADELMTMLLDQAGLDASFKVAVLPGCVWGTARPGQGDDMELCARLSACVKLALPYMRAGSSPTRLVGFYLAQILPQYDHVPAAQKLVLLKTLAEMATYTSADDARSLMGPVYAAMLAPGALHAVCGIKINTGQPSDLLGADFAAKLADFQKRLSYLERNVVAYLDFLKQHPLSPEQHQVAWATSSNILTMARALLQPAHHFINSEGPQLTLSWHKAFPPIPAAAPAPATAVPATAATAPAPQAAPSGLKEKRSPTKPIRAPRAGKQARPTYVPPALRDAAAAAAAATTATAPAPAPQAAAPTAAPVTAVEPAMATPAPATASSGPARIQFTLATPAPAPASAPAAPAVQPASRPAAQRKARQQQAQRAAPGVARPAQALFNPRQVLRVQQQPQQQQQQQQPRRQRVRQGQPAQGQQAMVVPGPGGQQLLIIPQGAATQFVGQPQPQQQAGAGRQRRRRGAQPQQTFLLL</sequence>
<comment type="caution">
    <text evidence="4">The sequence shown here is derived from an EMBL/GenBank/DDBJ whole genome shotgun (WGS) entry which is preliminary data.</text>
</comment>
<keyword evidence="5" id="KW-1185">Reference proteome</keyword>
<feature type="compositionally biased region" description="Low complexity" evidence="3">
    <location>
        <begin position="467"/>
        <end position="487"/>
    </location>
</feature>
<feature type="compositionally biased region" description="Low complexity" evidence="3">
    <location>
        <begin position="604"/>
        <end position="663"/>
    </location>
</feature>
<dbReference type="InterPro" id="IPR016024">
    <property type="entry name" value="ARM-type_fold"/>
</dbReference>
<name>A0ABQ8UMG6_9EUKA</name>
<feature type="compositionally biased region" description="Low complexity" evidence="3">
    <location>
        <begin position="683"/>
        <end position="694"/>
    </location>
</feature>
<reference evidence="4" key="1">
    <citation type="journal article" date="2022" name="bioRxiv">
        <title>Genomics of Preaxostyla Flagellates Illuminates Evolutionary Transitions and the Path Towards Mitochondrial Loss.</title>
        <authorList>
            <person name="Novak L.V.F."/>
            <person name="Treitli S.C."/>
            <person name="Pyrih J."/>
            <person name="Halakuc P."/>
            <person name="Pipaliya S.V."/>
            <person name="Vacek V."/>
            <person name="Brzon O."/>
            <person name="Soukal P."/>
            <person name="Eme L."/>
            <person name="Dacks J.B."/>
            <person name="Karnkowska A."/>
            <person name="Elias M."/>
            <person name="Hampl V."/>
        </authorList>
    </citation>
    <scope>NUCLEOTIDE SEQUENCE</scope>
    <source>
        <strain evidence="4">RCP-MX</strain>
    </source>
</reference>
<protein>
    <submittedName>
        <fullName evidence="4">Apoptosis inhibitory 5</fullName>
    </submittedName>
</protein>
<organism evidence="4 5">
    <name type="scientific">Paratrimastix pyriformis</name>
    <dbReference type="NCBI Taxonomy" id="342808"/>
    <lineage>
        <taxon>Eukaryota</taxon>
        <taxon>Metamonada</taxon>
        <taxon>Preaxostyla</taxon>
        <taxon>Paratrimastigidae</taxon>
        <taxon>Paratrimastix</taxon>
    </lineage>
</organism>
<feature type="compositionally biased region" description="Low complexity" evidence="3">
    <location>
        <begin position="702"/>
        <end position="711"/>
    </location>
</feature>